<evidence type="ECO:0000313" key="6">
    <source>
        <dbReference type="WBParaSite" id="DME_0000942201-mRNA-1"/>
    </source>
</evidence>
<evidence type="ECO:0000256" key="1">
    <source>
        <dbReference type="SAM" id="MobiDB-lite"/>
    </source>
</evidence>
<dbReference type="EMBL" id="UYYG01001232">
    <property type="protein sequence ID" value="VDN60681.1"/>
    <property type="molecule type" value="Genomic_DNA"/>
</dbReference>
<dbReference type="Proteomes" id="UP000274756">
    <property type="component" value="Unassembled WGS sequence"/>
</dbReference>
<name>A0A0N4UNE2_DRAME</name>
<evidence type="ECO:0000256" key="2">
    <source>
        <dbReference type="SAM" id="Phobius"/>
    </source>
</evidence>
<gene>
    <name evidence="3" type="ORF">DME_LOCUS10654</name>
</gene>
<protein>
    <submittedName>
        <fullName evidence="3 6">Uncharacterized protein</fullName>
    </submittedName>
</protein>
<reference evidence="3 5" key="2">
    <citation type="submission" date="2018-11" db="EMBL/GenBank/DDBJ databases">
        <authorList>
            <consortium name="Pathogen Informatics"/>
        </authorList>
    </citation>
    <scope>NUCLEOTIDE SEQUENCE [LARGE SCALE GENOMIC DNA]</scope>
</reference>
<evidence type="ECO:0000313" key="5">
    <source>
        <dbReference type="Proteomes" id="UP000274756"/>
    </source>
</evidence>
<keyword evidence="2" id="KW-0472">Membrane</keyword>
<proteinExistence type="predicted"/>
<dbReference type="WBParaSite" id="DME_0000942201-mRNA-1">
    <property type="protein sequence ID" value="DME_0000942201-mRNA-1"/>
    <property type="gene ID" value="DME_0000942201"/>
</dbReference>
<dbReference type="AlphaFoldDB" id="A0A0N4UNE2"/>
<dbReference type="Proteomes" id="UP000038040">
    <property type="component" value="Unplaced"/>
</dbReference>
<accession>A0A0N4UNE2</accession>
<feature type="region of interest" description="Disordered" evidence="1">
    <location>
        <begin position="1"/>
        <end position="26"/>
    </location>
</feature>
<keyword evidence="2" id="KW-0812">Transmembrane</keyword>
<evidence type="ECO:0000313" key="4">
    <source>
        <dbReference type="Proteomes" id="UP000038040"/>
    </source>
</evidence>
<keyword evidence="5" id="KW-1185">Reference proteome</keyword>
<feature type="region of interest" description="Disordered" evidence="1">
    <location>
        <begin position="70"/>
        <end position="90"/>
    </location>
</feature>
<organism evidence="4 6">
    <name type="scientific">Dracunculus medinensis</name>
    <name type="common">Guinea worm</name>
    <dbReference type="NCBI Taxonomy" id="318479"/>
    <lineage>
        <taxon>Eukaryota</taxon>
        <taxon>Metazoa</taxon>
        <taxon>Ecdysozoa</taxon>
        <taxon>Nematoda</taxon>
        <taxon>Chromadorea</taxon>
        <taxon>Rhabditida</taxon>
        <taxon>Spirurina</taxon>
        <taxon>Dracunculoidea</taxon>
        <taxon>Dracunculidae</taxon>
        <taxon>Dracunculus</taxon>
    </lineage>
</organism>
<reference evidence="6" key="1">
    <citation type="submission" date="2017-02" db="UniProtKB">
        <authorList>
            <consortium name="WormBaseParasite"/>
        </authorList>
    </citation>
    <scope>IDENTIFICATION</scope>
</reference>
<keyword evidence="2" id="KW-1133">Transmembrane helix</keyword>
<evidence type="ECO:0000313" key="3">
    <source>
        <dbReference type="EMBL" id="VDN60681.1"/>
    </source>
</evidence>
<feature type="transmembrane region" description="Helical" evidence="2">
    <location>
        <begin position="124"/>
        <end position="146"/>
    </location>
</feature>
<sequence length="149" mass="16392">MFNTPENQKDKLQTSSSSSTSSPPVVAVPLPPDITFFKKAVCIRQPLLSGATDSSQSRFSSSRAAPQLSFSAYPSSSSPPPPPPRSAHTCLSLYNRPKNIDYREQNLATQIHPFVKIPHLHTSLLFQASAIILLPNIIIIVITSYINYR</sequence>